<organism evidence="5 6">
    <name type="scientific">Steinernema hermaphroditum</name>
    <dbReference type="NCBI Taxonomy" id="289476"/>
    <lineage>
        <taxon>Eukaryota</taxon>
        <taxon>Metazoa</taxon>
        <taxon>Ecdysozoa</taxon>
        <taxon>Nematoda</taxon>
        <taxon>Chromadorea</taxon>
        <taxon>Rhabditida</taxon>
        <taxon>Tylenchina</taxon>
        <taxon>Panagrolaimomorpha</taxon>
        <taxon>Strongyloidoidea</taxon>
        <taxon>Steinernematidae</taxon>
        <taxon>Steinernema</taxon>
    </lineage>
</organism>
<dbReference type="InterPro" id="IPR032675">
    <property type="entry name" value="LRR_dom_sf"/>
</dbReference>
<sequence length="1454" mass="158966">MPFFCMPFFACNRQVDSLDKRQCNLQTIPQDVERYARSLEELLLDMNHIKDLSKSLFRLHKLKRLYLNDNDICQIPSDIASLQNLVELNLSRNEISDLPDDLRMCRQLMILDLSSNPITRLPSTIVQLTSLTHLGLNDVTLTQLPTNIGALVNLRSLEVRDNLIHSLPSSLGELKNLIRLDLGQNEIDELPSTIGRLQKLQELYVDANNLDRLPDDIINCRSLEQLDTSENKIIALPDCIGDLAALTDVCFSMNCISILPTSIGRLRQLTNLKVDKNALTHLTPAIGSCTALTELVLTENLLGEVPSSIGNLNSLRNLNIDKNHLQEIPSTISQCISLGVLSLRDNRIEELPMEIGKLANLRVLDVCNNRLSFLPYTVKILYSLQALWLSECQSQAMLKLQEDQDPRTGIKVLTCYLLPQQRAQSAIDAPSGNRSSFLGGPKVHFTDMESTQDEEDQLPIGQFERHDTPHPKPHAAQKVKKSSIDGHIIHHDSHSNQPSSLALTKRPSVSEEPRPLNPDQTRSALKHPPVQQQPSSSQAQLETSMHADEDGASTTIETLKIVVRRDANGGLGLSIAGGLESTPFRGDDTGLFVSKLTPNGPAELSGLRLLSVNGQDVQNVRHDFAVQCMHQSGDVINMTVQRERTLKTPRTSISVSTPHPIPPQKQVTPPQPAPSASPSVGTTLYGDSSWDGQTEEVELVRDARSSLGLSIVGGSDHCSHPFGVNAPGVFISKITANSPAARCRRLRIGDRILAVNACDISTAKHNEAVEALKNSGRTIRLRILHEKQPSGLREITLTRNENDSLGLVICGGINSPPANPHDKTDEGTFIEGVEIESPEMVRQNVRPGLRILEVNEDSLLGCTQTEAAELLRRTGRVVRLLVCDGFGASVTTPNAVPPPPGIFTGASTVISSLSLSHDASSSLNISFDSPDKVNSAFLLNDRPLATSSPVYSTPQKPKIPPPVAPKPKFANADDSYVNLLNGNSTPNGSLTVAFPGETVDVSDSQDETLDFSSKVRKFETEVDAQKPEGKPVRPDPPPRGDVSGPSVIRSKKAENRMAALSPAPDALNSSVDQLEKERQKRQEWRQARLKSLQNEVDRAEEVMQRVQQINSRLVNISEVNSTLNDSTELQKNSESAIGAEIGFMDDDVEALARECPKAAAFCRSPMLGHVSVPSLRNVAWRRFCSAPSSEDALRREIYLNNQVVRIVLNVPNKRNVLSLELMDTLLAELKGINAIAKLRAVIIAAEGKAFSGGHDLKELKTDGDIIAQKVLFAKCTQLMSQIQSMHLPVIAEVQGVAAAAGCQLVASCDIAVAGENASFSVPGLKAGIFCSTPSIPLVRNIPRKMALDMLLTARSISAQEALAVGLVSRVVPDDQVRFESLRVAEAICSMSRSVTSLGKAFFYTQVELPQNQAYRFGEAVMVENAKMVDCQEGINSFIEKRSPIWTHSNEKMGN</sequence>
<dbReference type="SMART" id="SM00228">
    <property type="entry name" value="PDZ"/>
    <property type="match status" value="3"/>
</dbReference>
<dbReference type="GO" id="GO:0098609">
    <property type="term" value="P:cell-cell adhesion"/>
    <property type="evidence" value="ECO:0007669"/>
    <property type="project" value="TreeGrafter"/>
</dbReference>
<feature type="compositionally biased region" description="Basic and acidic residues" evidence="3">
    <location>
        <begin position="1016"/>
        <end position="1038"/>
    </location>
</feature>
<gene>
    <name evidence="5" type="ORF">QR680_017386</name>
</gene>
<keyword evidence="1" id="KW-0433">Leucine-rich repeat</keyword>
<feature type="domain" description="PDZ" evidence="4">
    <location>
        <begin position="696"/>
        <end position="787"/>
    </location>
</feature>
<feature type="region of interest" description="Disordered" evidence="3">
    <location>
        <begin position="1013"/>
        <end position="1047"/>
    </location>
</feature>
<feature type="compositionally biased region" description="Polar residues" evidence="3">
    <location>
        <begin position="680"/>
        <end position="691"/>
    </location>
</feature>
<dbReference type="Gene3D" id="1.10.12.10">
    <property type="entry name" value="Lyase 2-enoyl-coa Hydratase, Chain A, domain 2"/>
    <property type="match status" value="1"/>
</dbReference>
<feature type="compositionally biased region" description="Pro residues" evidence="3">
    <location>
        <begin position="659"/>
        <end position="675"/>
    </location>
</feature>
<dbReference type="GO" id="GO:0045197">
    <property type="term" value="P:establishment or maintenance of epithelial cell apical/basal polarity"/>
    <property type="evidence" value="ECO:0007669"/>
    <property type="project" value="TreeGrafter"/>
</dbReference>
<dbReference type="InterPro" id="IPR055414">
    <property type="entry name" value="LRR_R13L4/SHOC2-like"/>
</dbReference>
<dbReference type="InterPro" id="IPR003591">
    <property type="entry name" value="Leu-rich_rpt_typical-subtyp"/>
</dbReference>
<feature type="compositionally biased region" description="Basic residues" evidence="3">
    <location>
        <begin position="471"/>
        <end position="481"/>
    </location>
</feature>
<dbReference type="Pfam" id="PF13855">
    <property type="entry name" value="LRR_8"/>
    <property type="match status" value="1"/>
</dbReference>
<dbReference type="SUPFAM" id="SSF52058">
    <property type="entry name" value="L domain-like"/>
    <property type="match status" value="2"/>
</dbReference>
<dbReference type="PROSITE" id="PS50106">
    <property type="entry name" value="PDZ"/>
    <property type="match status" value="3"/>
</dbReference>
<dbReference type="InterPro" id="IPR029045">
    <property type="entry name" value="ClpP/crotonase-like_dom_sf"/>
</dbReference>
<proteinExistence type="predicted"/>
<feature type="compositionally biased region" description="Low complexity" evidence="3">
    <location>
        <begin position="528"/>
        <end position="540"/>
    </location>
</feature>
<dbReference type="SMART" id="SM00364">
    <property type="entry name" value="LRR_BAC"/>
    <property type="match status" value="9"/>
</dbReference>
<dbReference type="InterPro" id="IPR014748">
    <property type="entry name" value="Enoyl-CoA_hydra_C"/>
</dbReference>
<name>A0AA39LNJ7_9BILA</name>
<dbReference type="SUPFAM" id="SSF50156">
    <property type="entry name" value="PDZ domain-like"/>
    <property type="match status" value="3"/>
</dbReference>
<keyword evidence="6" id="KW-1185">Reference proteome</keyword>
<dbReference type="PANTHER" id="PTHR23119">
    <property type="entry name" value="DISCS LARGE"/>
    <property type="match status" value="1"/>
</dbReference>
<dbReference type="GO" id="GO:0097120">
    <property type="term" value="P:receptor localization to synapse"/>
    <property type="evidence" value="ECO:0007669"/>
    <property type="project" value="TreeGrafter"/>
</dbReference>
<evidence type="ECO:0000256" key="3">
    <source>
        <dbReference type="SAM" id="MobiDB-lite"/>
    </source>
</evidence>
<dbReference type="InterPro" id="IPR001753">
    <property type="entry name" value="Enoyl-CoA_hydra/iso"/>
</dbReference>
<feature type="domain" description="PDZ" evidence="4">
    <location>
        <begin position="794"/>
        <end position="882"/>
    </location>
</feature>
<evidence type="ECO:0000259" key="4">
    <source>
        <dbReference type="PROSITE" id="PS50106"/>
    </source>
</evidence>
<dbReference type="InterPro" id="IPR001478">
    <property type="entry name" value="PDZ"/>
</dbReference>
<accession>A0AA39LNJ7</accession>
<feature type="compositionally biased region" description="Basic and acidic residues" evidence="3">
    <location>
        <begin position="482"/>
        <end position="494"/>
    </location>
</feature>
<dbReference type="GO" id="GO:0019901">
    <property type="term" value="F:protein kinase binding"/>
    <property type="evidence" value="ECO:0007669"/>
    <property type="project" value="TreeGrafter"/>
</dbReference>
<dbReference type="PANTHER" id="PTHR23119:SF44">
    <property type="entry name" value="PROTEIN LAP4"/>
    <property type="match status" value="1"/>
</dbReference>
<evidence type="ECO:0000256" key="2">
    <source>
        <dbReference type="ARBA" id="ARBA00022737"/>
    </source>
</evidence>
<feature type="region of interest" description="Disordered" evidence="3">
    <location>
        <begin position="426"/>
        <end position="552"/>
    </location>
</feature>
<dbReference type="PROSITE" id="PS51450">
    <property type="entry name" value="LRR"/>
    <property type="match status" value="4"/>
</dbReference>
<evidence type="ECO:0000256" key="1">
    <source>
        <dbReference type="ARBA" id="ARBA00022614"/>
    </source>
</evidence>
<dbReference type="Gene3D" id="3.80.10.10">
    <property type="entry name" value="Ribonuclease Inhibitor"/>
    <property type="match status" value="2"/>
</dbReference>
<evidence type="ECO:0000313" key="6">
    <source>
        <dbReference type="Proteomes" id="UP001175271"/>
    </source>
</evidence>
<dbReference type="InterPro" id="IPR036034">
    <property type="entry name" value="PDZ_sf"/>
</dbReference>
<dbReference type="Pfam" id="PF00378">
    <property type="entry name" value="ECH_1"/>
    <property type="match status" value="1"/>
</dbReference>
<feature type="domain" description="PDZ" evidence="4">
    <location>
        <begin position="560"/>
        <end position="644"/>
    </location>
</feature>
<dbReference type="Proteomes" id="UP001175271">
    <property type="component" value="Unassembled WGS sequence"/>
</dbReference>
<dbReference type="InterPro" id="IPR001611">
    <property type="entry name" value="Leu-rich_rpt"/>
</dbReference>
<dbReference type="Gene3D" id="2.30.42.10">
    <property type="match status" value="3"/>
</dbReference>
<evidence type="ECO:0000313" key="5">
    <source>
        <dbReference type="EMBL" id="KAK0404296.1"/>
    </source>
</evidence>
<dbReference type="Gene3D" id="3.90.226.10">
    <property type="entry name" value="2-enoyl-CoA Hydratase, Chain A, domain 1"/>
    <property type="match status" value="1"/>
</dbReference>
<dbReference type="GO" id="GO:0030054">
    <property type="term" value="C:cell junction"/>
    <property type="evidence" value="ECO:0007669"/>
    <property type="project" value="TreeGrafter"/>
</dbReference>
<dbReference type="GO" id="GO:0016323">
    <property type="term" value="C:basolateral plasma membrane"/>
    <property type="evidence" value="ECO:0007669"/>
    <property type="project" value="TreeGrafter"/>
</dbReference>
<dbReference type="SMART" id="SM00369">
    <property type="entry name" value="LRR_TYP"/>
    <property type="match status" value="10"/>
</dbReference>
<dbReference type="SMART" id="SM00365">
    <property type="entry name" value="LRR_SD22"/>
    <property type="match status" value="4"/>
</dbReference>
<feature type="region of interest" description="Disordered" evidence="3">
    <location>
        <begin position="646"/>
        <end position="691"/>
    </location>
</feature>
<reference evidence="5" key="1">
    <citation type="submission" date="2023-06" db="EMBL/GenBank/DDBJ databases">
        <title>Genomic analysis of the entomopathogenic nematode Steinernema hermaphroditum.</title>
        <authorList>
            <person name="Schwarz E.M."/>
            <person name="Heppert J.K."/>
            <person name="Baniya A."/>
            <person name="Schwartz H.T."/>
            <person name="Tan C.-H."/>
            <person name="Antoshechkin I."/>
            <person name="Sternberg P.W."/>
            <person name="Goodrich-Blair H."/>
            <person name="Dillman A.R."/>
        </authorList>
    </citation>
    <scope>NUCLEOTIDE SEQUENCE</scope>
    <source>
        <strain evidence="5">PS9179</strain>
        <tissue evidence="5">Whole animal</tissue>
    </source>
</reference>
<keyword evidence="2" id="KW-0677">Repeat</keyword>
<dbReference type="EMBL" id="JAUCMV010000004">
    <property type="protein sequence ID" value="KAK0404296.1"/>
    <property type="molecule type" value="Genomic_DNA"/>
</dbReference>
<feature type="region of interest" description="Disordered" evidence="3">
    <location>
        <begin position="1060"/>
        <end position="1079"/>
    </location>
</feature>
<dbReference type="SUPFAM" id="SSF52096">
    <property type="entry name" value="ClpP/crotonase"/>
    <property type="match status" value="1"/>
</dbReference>
<protein>
    <recommendedName>
        <fullName evidence="4">PDZ domain-containing protein</fullName>
    </recommendedName>
</protein>
<feature type="compositionally biased region" description="Polar residues" evidence="3">
    <location>
        <begin position="648"/>
        <end position="657"/>
    </location>
</feature>
<dbReference type="Pfam" id="PF23598">
    <property type="entry name" value="LRR_14"/>
    <property type="match status" value="2"/>
</dbReference>
<comment type="caution">
    <text evidence="5">The sequence shown here is derived from an EMBL/GenBank/DDBJ whole genome shotgun (WGS) entry which is preliminary data.</text>
</comment>
<dbReference type="GO" id="GO:0043113">
    <property type="term" value="P:receptor clustering"/>
    <property type="evidence" value="ECO:0007669"/>
    <property type="project" value="TreeGrafter"/>
</dbReference>
<dbReference type="InterPro" id="IPR050614">
    <property type="entry name" value="Synaptic_Scaffolding_LAP-MAGUK"/>
</dbReference>
<dbReference type="Pfam" id="PF00595">
    <property type="entry name" value="PDZ"/>
    <property type="match status" value="3"/>
</dbReference>
<dbReference type="CDD" id="cd06558">
    <property type="entry name" value="crotonase-like"/>
    <property type="match status" value="1"/>
</dbReference>